<name>A0A2N3V738_9NOCA</name>
<dbReference type="Proteomes" id="UP000233766">
    <property type="component" value="Unassembled WGS sequence"/>
</dbReference>
<dbReference type="Pfam" id="PF19850">
    <property type="entry name" value="DUF6325"/>
    <property type="match status" value="1"/>
</dbReference>
<evidence type="ECO:0008006" key="3">
    <source>
        <dbReference type="Google" id="ProtNLM"/>
    </source>
</evidence>
<protein>
    <recommendedName>
        <fullName evidence="3">DUF1269 domain-containing protein</fullName>
    </recommendedName>
</protein>
<organism evidence="1 2">
    <name type="scientific">Nocardia fluminea</name>
    <dbReference type="NCBI Taxonomy" id="134984"/>
    <lineage>
        <taxon>Bacteria</taxon>
        <taxon>Bacillati</taxon>
        <taxon>Actinomycetota</taxon>
        <taxon>Actinomycetes</taxon>
        <taxon>Mycobacteriales</taxon>
        <taxon>Nocardiaceae</taxon>
        <taxon>Nocardia</taxon>
    </lineage>
</organism>
<keyword evidence="2" id="KW-1185">Reference proteome</keyword>
<reference evidence="1 2" key="1">
    <citation type="submission" date="2017-12" db="EMBL/GenBank/DDBJ databases">
        <title>Sequencing the genomes of 1000 Actinobacteria strains.</title>
        <authorList>
            <person name="Klenk H.-P."/>
        </authorList>
    </citation>
    <scope>NUCLEOTIDE SEQUENCE [LARGE SCALE GENOMIC DNA]</scope>
    <source>
        <strain evidence="1 2">DSM 44489</strain>
    </source>
</reference>
<dbReference type="AlphaFoldDB" id="A0A2N3V738"/>
<dbReference type="RefSeq" id="WP_101464095.1">
    <property type="nucleotide sequence ID" value="NZ_JBFALA010000018.1"/>
</dbReference>
<dbReference type="InterPro" id="IPR046288">
    <property type="entry name" value="DUF6325"/>
</dbReference>
<dbReference type="EMBL" id="PJMW01000002">
    <property type="protein sequence ID" value="PKV77433.1"/>
    <property type="molecule type" value="Genomic_DNA"/>
</dbReference>
<gene>
    <name evidence="1" type="ORF">ATK86_1773</name>
</gene>
<dbReference type="OrthoDB" id="1779644at2"/>
<evidence type="ECO:0000313" key="2">
    <source>
        <dbReference type="Proteomes" id="UP000233766"/>
    </source>
</evidence>
<sequence length="140" mass="14358">MGSPATLGPVEFLVLTFPGTEIDESVSAALAEVVAKGTVTLLDLIVLSMDDAGAITEREIDDDISAVGLTGLTAADIDLVSDDDLDVVRASMEPGTTAVVIVFEETWALRLAGAVRAADGEVALHVQVPRDAVDAALALA</sequence>
<proteinExistence type="predicted"/>
<comment type="caution">
    <text evidence="1">The sequence shown here is derived from an EMBL/GenBank/DDBJ whole genome shotgun (WGS) entry which is preliminary data.</text>
</comment>
<accession>A0A2N3V738</accession>
<evidence type="ECO:0000313" key="1">
    <source>
        <dbReference type="EMBL" id="PKV77433.1"/>
    </source>
</evidence>